<feature type="signal peptide" evidence="2">
    <location>
        <begin position="1"/>
        <end position="24"/>
    </location>
</feature>
<dbReference type="Gramene" id="OE9A026293T1">
    <property type="protein sequence ID" value="OE9A026293C1"/>
    <property type="gene ID" value="OE9A026293"/>
</dbReference>
<dbReference type="EMBL" id="CACTIH010003913">
    <property type="protein sequence ID" value="CAA2987298.1"/>
    <property type="molecule type" value="Genomic_DNA"/>
</dbReference>
<evidence type="ECO:0000256" key="1">
    <source>
        <dbReference type="SAM" id="MobiDB-lite"/>
    </source>
</evidence>
<dbReference type="AlphaFoldDB" id="A0A8S0S5U0"/>
<sequence length="110" mass="12302">MGRTLRLIAYSILVALMVSHEVQAMMTCWDRCVDACRDEQVGFTCVPQCFYGNCLNMPTGVAVPLFVGLKNQNQHLEQENAYAPNPSSSDAYAPNPSSLEHNRKFMKDTN</sequence>
<keyword evidence="2" id="KW-0732">Signal</keyword>
<evidence type="ECO:0000313" key="4">
    <source>
        <dbReference type="Proteomes" id="UP000594638"/>
    </source>
</evidence>
<feature type="region of interest" description="Disordered" evidence="1">
    <location>
        <begin position="77"/>
        <end position="110"/>
    </location>
</feature>
<name>A0A8S0S5U0_OLEEU</name>
<accession>A0A8S0S5U0</accession>
<dbReference type="SUPFAM" id="SSF144129">
    <property type="entry name" value="Vanabin-like"/>
    <property type="match status" value="1"/>
</dbReference>
<feature type="chain" id="PRO_5035832135" evidence="2">
    <location>
        <begin position="25"/>
        <end position="110"/>
    </location>
</feature>
<dbReference type="Proteomes" id="UP000594638">
    <property type="component" value="Unassembled WGS sequence"/>
</dbReference>
<comment type="caution">
    <text evidence="3">The sequence shown here is derived from an EMBL/GenBank/DDBJ whole genome shotgun (WGS) entry which is preliminary data.</text>
</comment>
<organism evidence="3 4">
    <name type="scientific">Olea europaea subsp. europaea</name>
    <dbReference type="NCBI Taxonomy" id="158383"/>
    <lineage>
        <taxon>Eukaryota</taxon>
        <taxon>Viridiplantae</taxon>
        <taxon>Streptophyta</taxon>
        <taxon>Embryophyta</taxon>
        <taxon>Tracheophyta</taxon>
        <taxon>Spermatophyta</taxon>
        <taxon>Magnoliopsida</taxon>
        <taxon>eudicotyledons</taxon>
        <taxon>Gunneridae</taxon>
        <taxon>Pentapetalae</taxon>
        <taxon>asterids</taxon>
        <taxon>lamiids</taxon>
        <taxon>Lamiales</taxon>
        <taxon>Oleaceae</taxon>
        <taxon>Oleeae</taxon>
        <taxon>Olea</taxon>
    </lineage>
</organism>
<proteinExistence type="predicted"/>
<dbReference type="InterPro" id="IPR037242">
    <property type="entry name" value="Vanabin-2_sf"/>
</dbReference>
<keyword evidence="4" id="KW-1185">Reference proteome</keyword>
<gene>
    <name evidence="3" type="ORF">OLEA9_A026293</name>
</gene>
<evidence type="ECO:0000313" key="3">
    <source>
        <dbReference type="EMBL" id="CAA2987298.1"/>
    </source>
</evidence>
<feature type="compositionally biased region" description="Polar residues" evidence="1">
    <location>
        <begin position="85"/>
        <end position="99"/>
    </location>
</feature>
<protein>
    <submittedName>
        <fullName evidence="3">Uncharacterized protein</fullName>
    </submittedName>
</protein>
<reference evidence="3 4" key="1">
    <citation type="submission" date="2019-12" db="EMBL/GenBank/DDBJ databases">
        <authorList>
            <person name="Alioto T."/>
            <person name="Alioto T."/>
            <person name="Gomez Garrido J."/>
        </authorList>
    </citation>
    <scope>NUCLEOTIDE SEQUENCE [LARGE SCALE GENOMIC DNA]</scope>
</reference>
<evidence type="ECO:0000256" key="2">
    <source>
        <dbReference type="SAM" id="SignalP"/>
    </source>
</evidence>
<feature type="compositionally biased region" description="Basic and acidic residues" evidence="1">
    <location>
        <begin position="100"/>
        <end position="110"/>
    </location>
</feature>